<gene>
    <name evidence="8" type="ORF">M6B22_01570</name>
</gene>
<dbReference type="InterPro" id="IPR007627">
    <property type="entry name" value="RNA_pol_sigma70_r2"/>
</dbReference>
<evidence type="ECO:0000256" key="1">
    <source>
        <dbReference type="ARBA" id="ARBA00010641"/>
    </source>
</evidence>
<evidence type="ECO:0000256" key="5">
    <source>
        <dbReference type="ARBA" id="ARBA00023163"/>
    </source>
</evidence>
<feature type="domain" description="RNA polymerase sigma-70 region 2" evidence="6">
    <location>
        <begin position="26"/>
        <end position="84"/>
    </location>
</feature>
<feature type="domain" description="RNA polymerase sigma factor 70 region 4 type 2" evidence="7">
    <location>
        <begin position="108"/>
        <end position="159"/>
    </location>
</feature>
<dbReference type="Proteomes" id="UP001164693">
    <property type="component" value="Chromosome"/>
</dbReference>
<dbReference type="PANTHER" id="PTHR43133:SF50">
    <property type="entry name" value="ECF RNA POLYMERASE SIGMA FACTOR SIGM"/>
    <property type="match status" value="1"/>
</dbReference>
<dbReference type="Pfam" id="PF04542">
    <property type="entry name" value="Sigma70_r2"/>
    <property type="match status" value="1"/>
</dbReference>
<reference evidence="8" key="1">
    <citation type="submission" date="2022-05" db="EMBL/GenBank/DDBJ databases">
        <title>Jatrophihabitans sp. SB3-54 whole genome sequence.</title>
        <authorList>
            <person name="Suh M.K."/>
            <person name="Eom M.K."/>
            <person name="Kim J.S."/>
            <person name="Kim H.S."/>
            <person name="Do H.E."/>
            <person name="Shin Y.K."/>
            <person name="Lee J.-S."/>
        </authorList>
    </citation>
    <scope>NUCLEOTIDE SEQUENCE</scope>
    <source>
        <strain evidence="8">SB3-54</strain>
    </source>
</reference>
<sequence>MLGTWEGTLRGDQTLADFAAEQSVALTRFAYLLCGDRQRAEDLVQDAFLALHRRFGGTLSLAAPVAYARKAIVNAHISQSRKRSASERVTDSVPDAPAPAADRFEQDAMWHALQGLPERQRAVLVLRYYLDLSDPQIATTLGCREGTVRSLAARGFAALRRLPEFSKDGP</sequence>
<proteinExistence type="inferred from homology"/>
<evidence type="ECO:0000256" key="4">
    <source>
        <dbReference type="ARBA" id="ARBA00023125"/>
    </source>
</evidence>
<evidence type="ECO:0000313" key="8">
    <source>
        <dbReference type="EMBL" id="WAX57469.1"/>
    </source>
</evidence>
<dbReference type="RefSeq" id="WP_269444009.1">
    <property type="nucleotide sequence ID" value="NZ_CP097463.1"/>
</dbReference>
<dbReference type="NCBIfam" id="TIGR02937">
    <property type="entry name" value="sigma70-ECF"/>
    <property type="match status" value="1"/>
</dbReference>
<dbReference type="SUPFAM" id="SSF88946">
    <property type="entry name" value="Sigma2 domain of RNA polymerase sigma factors"/>
    <property type="match status" value="1"/>
</dbReference>
<dbReference type="InterPro" id="IPR039425">
    <property type="entry name" value="RNA_pol_sigma-70-like"/>
</dbReference>
<evidence type="ECO:0000313" key="9">
    <source>
        <dbReference type="Proteomes" id="UP001164693"/>
    </source>
</evidence>
<dbReference type="InterPro" id="IPR014284">
    <property type="entry name" value="RNA_pol_sigma-70_dom"/>
</dbReference>
<dbReference type="Pfam" id="PF08281">
    <property type="entry name" value="Sigma70_r4_2"/>
    <property type="match status" value="1"/>
</dbReference>
<dbReference type="NCBIfam" id="TIGR02983">
    <property type="entry name" value="SigE-fam_strep"/>
    <property type="match status" value="1"/>
</dbReference>
<evidence type="ECO:0000256" key="2">
    <source>
        <dbReference type="ARBA" id="ARBA00023015"/>
    </source>
</evidence>
<accession>A0ABY7JYG0</accession>
<dbReference type="InterPro" id="IPR013249">
    <property type="entry name" value="RNA_pol_sigma70_r4_t2"/>
</dbReference>
<organism evidence="8 9">
    <name type="scientific">Jatrophihabitans cynanchi</name>
    <dbReference type="NCBI Taxonomy" id="2944128"/>
    <lineage>
        <taxon>Bacteria</taxon>
        <taxon>Bacillati</taxon>
        <taxon>Actinomycetota</taxon>
        <taxon>Actinomycetes</taxon>
        <taxon>Jatrophihabitantales</taxon>
        <taxon>Jatrophihabitantaceae</taxon>
        <taxon>Jatrophihabitans</taxon>
    </lineage>
</organism>
<evidence type="ECO:0000259" key="6">
    <source>
        <dbReference type="Pfam" id="PF04542"/>
    </source>
</evidence>
<keyword evidence="2" id="KW-0805">Transcription regulation</keyword>
<name>A0ABY7JYG0_9ACTN</name>
<dbReference type="InterPro" id="IPR013325">
    <property type="entry name" value="RNA_pol_sigma_r2"/>
</dbReference>
<evidence type="ECO:0000259" key="7">
    <source>
        <dbReference type="Pfam" id="PF08281"/>
    </source>
</evidence>
<keyword evidence="5" id="KW-0804">Transcription</keyword>
<dbReference type="InterPro" id="IPR013324">
    <property type="entry name" value="RNA_pol_sigma_r3/r4-like"/>
</dbReference>
<dbReference type="CDD" id="cd06171">
    <property type="entry name" value="Sigma70_r4"/>
    <property type="match status" value="1"/>
</dbReference>
<keyword evidence="4" id="KW-0238">DNA-binding</keyword>
<protein>
    <submittedName>
        <fullName evidence="8">SigE family RNA polymerase sigma factor</fullName>
    </submittedName>
</protein>
<dbReference type="PANTHER" id="PTHR43133">
    <property type="entry name" value="RNA POLYMERASE ECF-TYPE SIGMA FACTO"/>
    <property type="match status" value="1"/>
</dbReference>
<dbReference type="InterPro" id="IPR014325">
    <property type="entry name" value="RNA_pol_sigma-E_actinobac"/>
</dbReference>
<dbReference type="EMBL" id="CP097463">
    <property type="protein sequence ID" value="WAX57469.1"/>
    <property type="molecule type" value="Genomic_DNA"/>
</dbReference>
<comment type="similarity">
    <text evidence="1">Belongs to the sigma-70 factor family. ECF subfamily.</text>
</comment>
<dbReference type="SUPFAM" id="SSF88659">
    <property type="entry name" value="Sigma3 and sigma4 domains of RNA polymerase sigma factors"/>
    <property type="match status" value="1"/>
</dbReference>
<evidence type="ECO:0000256" key="3">
    <source>
        <dbReference type="ARBA" id="ARBA00023082"/>
    </source>
</evidence>
<dbReference type="InterPro" id="IPR036388">
    <property type="entry name" value="WH-like_DNA-bd_sf"/>
</dbReference>
<keyword evidence="3" id="KW-0731">Sigma factor</keyword>
<keyword evidence="9" id="KW-1185">Reference proteome</keyword>
<dbReference type="Gene3D" id="1.10.10.10">
    <property type="entry name" value="Winged helix-like DNA-binding domain superfamily/Winged helix DNA-binding domain"/>
    <property type="match status" value="1"/>
</dbReference>
<dbReference type="Gene3D" id="1.10.1740.10">
    <property type="match status" value="1"/>
</dbReference>